<dbReference type="PANTHER" id="PTHR43022">
    <property type="entry name" value="PROTEIN SMF"/>
    <property type="match status" value="1"/>
</dbReference>
<dbReference type="InterPro" id="IPR003488">
    <property type="entry name" value="DprA"/>
</dbReference>
<evidence type="ECO:0000259" key="2">
    <source>
        <dbReference type="Pfam" id="PF02481"/>
    </source>
</evidence>
<feature type="domain" description="Smf/DprA SLOG" evidence="2">
    <location>
        <begin position="67"/>
        <end position="272"/>
    </location>
</feature>
<dbReference type="Proteomes" id="UP001056291">
    <property type="component" value="Chromosome"/>
</dbReference>
<dbReference type="Gene3D" id="3.40.50.450">
    <property type="match status" value="1"/>
</dbReference>
<dbReference type="Pfam" id="PF17782">
    <property type="entry name" value="WHD_DprA"/>
    <property type="match status" value="1"/>
</dbReference>
<organism evidence="4 5">
    <name type="scientific">Sneathiella marina</name>
    <dbReference type="NCBI Taxonomy" id="2950108"/>
    <lineage>
        <taxon>Bacteria</taxon>
        <taxon>Pseudomonadati</taxon>
        <taxon>Pseudomonadota</taxon>
        <taxon>Alphaproteobacteria</taxon>
        <taxon>Sneathiellales</taxon>
        <taxon>Sneathiellaceae</taxon>
        <taxon>Sneathiella</taxon>
    </lineage>
</organism>
<dbReference type="PANTHER" id="PTHR43022:SF1">
    <property type="entry name" value="PROTEIN SMF"/>
    <property type="match status" value="1"/>
</dbReference>
<dbReference type="Gene3D" id="1.10.10.10">
    <property type="entry name" value="Winged helix-like DNA-binding domain superfamily/Winged helix DNA-binding domain"/>
    <property type="match status" value="1"/>
</dbReference>
<dbReference type="EMBL" id="CP098747">
    <property type="protein sequence ID" value="USG60140.1"/>
    <property type="molecule type" value="Genomic_DNA"/>
</dbReference>
<dbReference type="Pfam" id="PF21102">
    <property type="entry name" value="DprA_N"/>
    <property type="match status" value="1"/>
</dbReference>
<comment type="similarity">
    <text evidence="1">Belongs to the DprA/Smf family.</text>
</comment>
<feature type="domain" description="DprA winged helix" evidence="3">
    <location>
        <begin position="297"/>
        <end position="352"/>
    </location>
</feature>
<gene>
    <name evidence="4" type="primary">dprA</name>
    <name evidence="4" type="ORF">NBZ79_13240</name>
</gene>
<dbReference type="InterPro" id="IPR041614">
    <property type="entry name" value="DprA_WH"/>
</dbReference>
<dbReference type="NCBIfam" id="TIGR00732">
    <property type="entry name" value="dprA"/>
    <property type="match status" value="1"/>
</dbReference>
<dbReference type="InterPro" id="IPR057666">
    <property type="entry name" value="DrpA_SLOG"/>
</dbReference>
<keyword evidence="5" id="KW-1185">Reference proteome</keyword>
<protein>
    <submittedName>
        <fullName evidence="4">DNA-processing protein DprA</fullName>
    </submittedName>
</protein>
<reference evidence="4" key="1">
    <citation type="submission" date="2022-06" db="EMBL/GenBank/DDBJ databases">
        <title>Sneathiella actinostolidae sp. nov., isolated from a sea anemonein the Western Pacific Ocean.</title>
        <authorList>
            <person name="Wei M.J."/>
        </authorList>
    </citation>
    <scope>NUCLEOTIDE SEQUENCE</scope>
    <source>
        <strain evidence="4">PHK-P5</strain>
    </source>
</reference>
<sequence>MRLIRSENVGPITFFQLLNRFGNAEAALEALPELARRGGRKKPFKVFSKSKAERELQSIEDFGGSLLAACETDYPSSLSVIADPPPVITVKGHKHLLNQDIVGIVGARNASAAAIRVTKTIANDLSENKIVIASGLARGIDTAAHQAALFGATIAVIGGGIDYPYPRENAKLQQQIYEQGIVIAEQPFGTVPQARHFPRRNRIISGVSLGVLIAEASPRSGSLITARLALEQGREIFAIPGSPLDPRTKGTNNLIRNGATLVESAEDILSVLKYVRLRPLKEPDIPIQPFGRSALADEQEANMARPHLMSLLSPTPTEIDELIRQTDWHPATVLTILLELELAGRIERHVGNRVSIIE</sequence>
<dbReference type="InterPro" id="IPR036388">
    <property type="entry name" value="WH-like_DNA-bd_sf"/>
</dbReference>
<accession>A0ABY4VYY7</accession>
<dbReference type="SUPFAM" id="SSF102405">
    <property type="entry name" value="MCP/YpsA-like"/>
    <property type="match status" value="1"/>
</dbReference>
<evidence type="ECO:0000259" key="3">
    <source>
        <dbReference type="Pfam" id="PF17782"/>
    </source>
</evidence>
<evidence type="ECO:0000256" key="1">
    <source>
        <dbReference type="ARBA" id="ARBA00006525"/>
    </source>
</evidence>
<evidence type="ECO:0000313" key="5">
    <source>
        <dbReference type="Proteomes" id="UP001056291"/>
    </source>
</evidence>
<name>A0ABY4VYY7_9PROT</name>
<dbReference type="Pfam" id="PF02481">
    <property type="entry name" value="DNA_processg_A"/>
    <property type="match status" value="1"/>
</dbReference>
<proteinExistence type="inferred from homology"/>
<evidence type="ECO:0000313" key="4">
    <source>
        <dbReference type="EMBL" id="USG60140.1"/>
    </source>
</evidence>